<keyword evidence="2" id="KW-0472">Membrane</keyword>
<dbReference type="GO" id="GO:0016020">
    <property type="term" value="C:membrane"/>
    <property type="evidence" value="ECO:0007669"/>
    <property type="project" value="InterPro"/>
</dbReference>
<sequence>MATRGHERIERDISPSNPSPRPVLTDVSAAPAQPELKTMRIQENVLARHERQLLNWLCARMPGWVTPDLLTALGVIGAILTFVGYAASNLADTWLWLAIAGYVIQWFGDSMDGSLARWRKIERPSYGYFIDHSCDGLTTALIVWGIGTTPYVTMDVVMVALVGYLLLSIHAYLSARVLGEFKLSYLAAGPTELRFLLIGLTVAMMVLGNGPGLFGSISGFDVFVGGIGAILMTLFVVQTLVTGRRLALAAARDGQGRR</sequence>
<keyword evidence="2" id="KW-0812">Transmembrane</keyword>
<dbReference type="InterPro" id="IPR043130">
    <property type="entry name" value="CDP-OH_PTrfase_TM_dom"/>
</dbReference>
<dbReference type="InterPro" id="IPR000462">
    <property type="entry name" value="CDP-OH_P_trans"/>
</dbReference>
<evidence type="ECO:0000256" key="2">
    <source>
        <dbReference type="SAM" id="Phobius"/>
    </source>
</evidence>
<dbReference type="Pfam" id="PF01066">
    <property type="entry name" value="CDP-OH_P_transf"/>
    <property type="match status" value="1"/>
</dbReference>
<protein>
    <submittedName>
        <fullName evidence="3">Phosphatidylglycerophosphate synthase</fullName>
    </submittedName>
</protein>
<keyword evidence="2" id="KW-1133">Transmembrane helix</keyword>
<dbReference type="EMBL" id="JACHLR010000002">
    <property type="protein sequence ID" value="MBB4857484.1"/>
    <property type="molecule type" value="Genomic_DNA"/>
</dbReference>
<organism evidence="3 4">
    <name type="scientific">Novosphingobium chloroacetimidivorans</name>
    <dbReference type="NCBI Taxonomy" id="1428314"/>
    <lineage>
        <taxon>Bacteria</taxon>
        <taxon>Pseudomonadati</taxon>
        <taxon>Pseudomonadota</taxon>
        <taxon>Alphaproteobacteria</taxon>
        <taxon>Sphingomonadales</taxon>
        <taxon>Sphingomonadaceae</taxon>
        <taxon>Novosphingobium</taxon>
    </lineage>
</organism>
<dbReference type="GO" id="GO:0008654">
    <property type="term" value="P:phospholipid biosynthetic process"/>
    <property type="evidence" value="ECO:0007669"/>
    <property type="project" value="InterPro"/>
</dbReference>
<feature type="transmembrane region" description="Helical" evidence="2">
    <location>
        <begin position="185"/>
        <end position="207"/>
    </location>
</feature>
<feature type="transmembrane region" description="Helical" evidence="2">
    <location>
        <begin position="152"/>
        <end position="173"/>
    </location>
</feature>
<dbReference type="GO" id="GO:0016780">
    <property type="term" value="F:phosphotransferase activity, for other substituted phosphate groups"/>
    <property type="evidence" value="ECO:0007669"/>
    <property type="project" value="InterPro"/>
</dbReference>
<keyword evidence="4" id="KW-1185">Reference proteome</keyword>
<evidence type="ECO:0000256" key="1">
    <source>
        <dbReference type="SAM" id="MobiDB-lite"/>
    </source>
</evidence>
<comment type="caution">
    <text evidence="3">The sequence shown here is derived from an EMBL/GenBank/DDBJ whole genome shotgun (WGS) entry which is preliminary data.</text>
</comment>
<feature type="transmembrane region" description="Helical" evidence="2">
    <location>
        <begin position="213"/>
        <end position="237"/>
    </location>
</feature>
<proteinExistence type="predicted"/>
<feature type="compositionally biased region" description="Basic and acidic residues" evidence="1">
    <location>
        <begin position="1"/>
        <end position="13"/>
    </location>
</feature>
<accession>A0A7W7K873</accession>
<gene>
    <name evidence="3" type="ORF">HNO88_000791</name>
</gene>
<dbReference type="AlphaFoldDB" id="A0A7W7K873"/>
<feature type="transmembrane region" description="Helical" evidence="2">
    <location>
        <begin position="69"/>
        <end position="87"/>
    </location>
</feature>
<evidence type="ECO:0000313" key="3">
    <source>
        <dbReference type="EMBL" id="MBB4857484.1"/>
    </source>
</evidence>
<feature type="region of interest" description="Disordered" evidence="1">
    <location>
        <begin position="1"/>
        <end position="26"/>
    </location>
</feature>
<dbReference type="Gene3D" id="1.20.120.1760">
    <property type="match status" value="1"/>
</dbReference>
<evidence type="ECO:0000313" key="4">
    <source>
        <dbReference type="Proteomes" id="UP000555448"/>
    </source>
</evidence>
<name>A0A7W7K873_9SPHN</name>
<dbReference type="Proteomes" id="UP000555448">
    <property type="component" value="Unassembled WGS sequence"/>
</dbReference>
<reference evidence="3 4" key="1">
    <citation type="submission" date="2020-08" db="EMBL/GenBank/DDBJ databases">
        <title>Functional genomics of gut bacteria from endangered species of beetles.</title>
        <authorList>
            <person name="Carlos-Shanley C."/>
        </authorList>
    </citation>
    <scope>NUCLEOTIDE SEQUENCE [LARGE SCALE GENOMIC DNA]</scope>
    <source>
        <strain evidence="3 4">S00245</strain>
    </source>
</reference>